<dbReference type="GO" id="GO:0071949">
    <property type="term" value="F:FAD binding"/>
    <property type="evidence" value="ECO:0007669"/>
    <property type="project" value="InterPro"/>
</dbReference>
<keyword evidence="4" id="KW-0274">FAD</keyword>
<evidence type="ECO:0000256" key="5">
    <source>
        <dbReference type="ARBA" id="ARBA00022946"/>
    </source>
</evidence>
<comment type="caution">
    <text evidence="9">The sequence shown here is derived from an EMBL/GenBank/DDBJ whole genome shotgun (WGS) entry which is preliminary data.</text>
</comment>
<dbReference type="InterPro" id="IPR016171">
    <property type="entry name" value="Vanillyl_alc_oxidase_C-sub2"/>
</dbReference>
<evidence type="ECO:0000256" key="3">
    <source>
        <dbReference type="ARBA" id="ARBA00022630"/>
    </source>
</evidence>
<evidence type="ECO:0000256" key="1">
    <source>
        <dbReference type="ARBA" id="ARBA00001974"/>
    </source>
</evidence>
<evidence type="ECO:0000313" key="10">
    <source>
        <dbReference type="Proteomes" id="UP000247832"/>
    </source>
</evidence>
<keyword evidence="5" id="KW-0809">Transit peptide</keyword>
<dbReference type="SUPFAM" id="SSF55103">
    <property type="entry name" value="FAD-linked oxidases, C-terminal domain"/>
    <property type="match status" value="1"/>
</dbReference>
<evidence type="ECO:0000256" key="2">
    <source>
        <dbReference type="ARBA" id="ARBA00008000"/>
    </source>
</evidence>
<dbReference type="Gene3D" id="3.30.70.2740">
    <property type="match status" value="1"/>
</dbReference>
<comment type="similarity">
    <text evidence="2">Belongs to the FAD-binding oxidoreductase/transferase type 4 family.</text>
</comment>
<reference evidence="9 10" key="1">
    <citation type="submission" date="2018-05" db="EMBL/GenBank/DDBJ databases">
        <title>Genetic diversity of glacier-inhabiting Cryobacterium bacteria in China and description of Cryobacterium mengkeensis sp. nov. and Arthrobacter glacialis sp. nov.</title>
        <authorList>
            <person name="Liu Q."/>
            <person name="Xin Y.-H."/>
        </authorList>
    </citation>
    <scope>NUCLEOTIDE SEQUENCE [LARGE SCALE GENOMIC DNA]</scope>
    <source>
        <strain evidence="9 10">LI2</strain>
    </source>
</reference>
<dbReference type="Gene3D" id="3.30.465.10">
    <property type="match status" value="1"/>
</dbReference>
<keyword evidence="6" id="KW-0560">Oxidoreductase</keyword>
<evidence type="ECO:0000256" key="7">
    <source>
        <dbReference type="ARBA" id="ARBA00038897"/>
    </source>
</evidence>
<dbReference type="InterPro" id="IPR016166">
    <property type="entry name" value="FAD-bd_PCMH"/>
</dbReference>
<dbReference type="AlphaFoldDB" id="A0A2V5L865"/>
<dbReference type="EC" id="1.1.2.4" evidence="7"/>
<comment type="cofactor">
    <cofactor evidence="1">
        <name>FAD</name>
        <dbReference type="ChEBI" id="CHEBI:57692"/>
    </cofactor>
</comment>
<dbReference type="GO" id="GO:1903457">
    <property type="term" value="P:lactate catabolic process"/>
    <property type="evidence" value="ECO:0007669"/>
    <property type="project" value="TreeGrafter"/>
</dbReference>
<accession>A0A2V5L865</accession>
<gene>
    <name evidence="9" type="ORF">CVV68_13305</name>
</gene>
<dbReference type="PANTHER" id="PTHR11748">
    <property type="entry name" value="D-LACTATE DEHYDROGENASE"/>
    <property type="match status" value="1"/>
</dbReference>
<dbReference type="Proteomes" id="UP000247832">
    <property type="component" value="Unassembled WGS sequence"/>
</dbReference>
<sequence>MTALPTSATATALEDLAAALGAKVSTDPAVRASRGHDRSHLPWEPPSAVVRCTSTGDVSTALAICHRHGVPAVPIAAGTGLEGGANSTADAICLDLSGLDNILRIGADDLDATVQAGVMKSALNAALAGHGLTFPVGPGVDASVGGMASTGASGTTAVRYGTMKENVLGLTVVLADGTVIKTGGRARKSAAGYDLTHLFVGAEGTLGVLTEVTLRVYGIPEATGVAICSFPTLEACTAVVLATLTSGVPISRVELLDDVTVDAVNRYSGLGLPVLPTLIFEFEGSPSAVAEQSGTVRGLAARHGGTGWDYADDPERIGRIWRARHDALPSYAALVPGSSTWSTDVCVPISRLAECITLTKADTDAHGVLAPIVGHVGDGNFHLAFVLPPGDEGALAAAAAINGRLVDRALSMGGTSTGEHGIGLGKTASLAKEHASALPAMAAIKHALDPRGILNPGKVLAG</sequence>
<dbReference type="InterPro" id="IPR004113">
    <property type="entry name" value="FAD-bd_oxidored_4_C"/>
</dbReference>
<dbReference type="InterPro" id="IPR016169">
    <property type="entry name" value="FAD-bd_PCMH_sub2"/>
</dbReference>
<keyword evidence="3" id="KW-0285">Flavoprotein</keyword>
<dbReference type="Pfam" id="PF02913">
    <property type="entry name" value="FAD-oxidase_C"/>
    <property type="match status" value="1"/>
</dbReference>
<dbReference type="FunFam" id="3.30.70.2740:FF:000001">
    <property type="entry name" value="D-lactate dehydrogenase mitochondrial"/>
    <property type="match status" value="1"/>
</dbReference>
<evidence type="ECO:0000259" key="8">
    <source>
        <dbReference type="PROSITE" id="PS51387"/>
    </source>
</evidence>
<dbReference type="FunFam" id="1.10.45.10:FF:000001">
    <property type="entry name" value="D-lactate dehydrogenase mitochondrial"/>
    <property type="match status" value="1"/>
</dbReference>
<dbReference type="Gene3D" id="1.10.45.10">
    <property type="entry name" value="Vanillyl-alcohol Oxidase, Chain A, domain 4"/>
    <property type="match status" value="1"/>
</dbReference>
<evidence type="ECO:0000256" key="4">
    <source>
        <dbReference type="ARBA" id="ARBA00022827"/>
    </source>
</evidence>
<organism evidence="9 10">
    <name type="scientific">Arthrobacter livingstonensis</name>
    <dbReference type="NCBI Taxonomy" id="670078"/>
    <lineage>
        <taxon>Bacteria</taxon>
        <taxon>Bacillati</taxon>
        <taxon>Actinomycetota</taxon>
        <taxon>Actinomycetes</taxon>
        <taxon>Micrococcales</taxon>
        <taxon>Micrococcaceae</taxon>
        <taxon>Arthrobacter</taxon>
    </lineage>
</organism>
<evidence type="ECO:0000256" key="6">
    <source>
        <dbReference type="ARBA" id="ARBA00023002"/>
    </source>
</evidence>
<dbReference type="InterPro" id="IPR016164">
    <property type="entry name" value="FAD-linked_Oxase-like_C"/>
</dbReference>
<dbReference type="EMBL" id="QJVD01000014">
    <property type="protein sequence ID" value="PYI66544.1"/>
    <property type="molecule type" value="Genomic_DNA"/>
</dbReference>
<dbReference type="PANTHER" id="PTHR11748:SF111">
    <property type="entry name" value="D-LACTATE DEHYDROGENASE, MITOCHONDRIAL-RELATED"/>
    <property type="match status" value="1"/>
</dbReference>
<proteinExistence type="inferred from homology"/>
<dbReference type="InterPro" id="IPR006094">
    <property type="entry name" value="Oxid_FAD_bind_N"/>
</dbReference>
<dbReference type="SUPFAM" id="SSF56176">
    <property type="entry name" value="FAD-binding/transporter-associated domain-like"/>
    <property type="match status" value="1"/>
</dbReference>
<dbReference type="RefSeq" id="WP_110501502.1">
    <property type="nucleotide sequence ID" value="NZ_QJVD01000014.1"/>
</dbReference>
<dbReference type="GO" id="GO:0008720">
    <property type="term" value="F:D-lactate dehydrogenase (NAD+) activity"/>
    <property type="evidence" value="ECO:0007669"/>
    <property type="project" value="TreeGrafter"/>
</dbReference>
<name>A0A2V5L865_9MICC</name>
<dbReference type="GO" id="GO:0004458">
    <property type="term" value="F:D-lactate dehydrogenase (cytochrome) activity"/>
    <property type="evidence" value="ECO:0007669"/>
    <property type="project" value="UniProtKB-EC"/>
</dbReference>
<dbReference type="OrthoDB" id="9811557at2"/>
<evidence type="ECO:0000313" key="9">
    <source>
        <dbReference type="EMBL" id="PYI66544.1"/>
    </source>
</evidence>
<keyword evidence="10" id="KW-1185">Reference proteome</keyword>
<dbReference type="FunFam" id="3.30.465.10:FF:000016">
    <property type="entry name" value="probable D-lactate dehydrogenase, mitochondrial"/>
    <property type="match status" value="1"/>
</dbReference>
<dbReference type="Pfam" id="PF01565">
    <property type="entry name" value="FAD_binding_4"/>
    <property type="match status" value="1"/>
</dbReference>
<feature type="domain" description="FAD-binding PCMH-type" evidence="8">
    <location>
        <begin position="42"/>
        <end position="219"/>
    </location>
</feature>
<dbReference type="PROSITE" id="PS51387">
    <property type="entry name" value="FAD_PCMH"/>
    <property type="match status" value="1"/>
</dbReference>
<dbReference type="InterPro" id="IPR036318">
    <property type="entry name" value="FAD-bd_PCMH-like_sf"/>
</dbReference>
<protein>
    <recommendedName>
        <fullName evidence="7">D-lactate dehydrogenase (cytochrome)</fullName>
        <ecNumber evidence="7">1.1.2.4</ecNumber>
    </recommendedName>
</protein>